<dbReference type="AlphaFoldDB" id="A0A345DQG6"/>
<dbReference type="EMBL" id="CP031088">
    <property type="protein sequence ID" value="AXF96457.1"/>
    <property type="molecule type" value="Genomic_DNA"/>
</dbReference>
<dbReference type="Proteomes" id="UP000253689">
    <property type="component" value="Chromosome"/>
</dbReference>
<name>A0A345DQG6_9MOLU</name>
<evidence type="ECO:0000256" key="1">
    <source>
        <dbReference type="SAM" id="SignalP"/>
    </source>
</evidence>
<dbReference type="NCBIfam" id="NF038029">
    <property type="entry name" value="LP_plasma"/>
    <property type="match status" value="1"/>
</dbReference>
<feature type="chain" id="PRO_5017070782" description="Lipoprotein" evidence="1">
    <location>
        <begin position="23"/>
        <end position="119"/>
    </location>
</feature>
<feature type="signal peptide" evidence="1">
    <location>
        <begin position="1"/>
        <end position="22"/>
    </location>
</feature>
<dbReference type="PROSITE" id="PS51257">
    <property type="entry name" value="PROKAR_LIPOPROTEIN"/>
    <property type="match status" value="1"/>
</dbReference>
<keyword evidence="3" id="KW-1185">Reference proteome</keyword>
<sequence length="119" mass="13818">MKRLISIIGAITLIGTSTTSLVACNTKYTEKNSDFKEWKSITVRQDFFIKDYDKKTYLLIFNNVLSPNNSWKGCIIDKNTSDLNKLMLEPEWKVYLWQDETKTPYIPNINSTNGEIIDK</sequence>
<organism evidence="2 3">
    <name type="scientific">Spiroplasma phoeniceum P40</name>
    <dbReference type="NCBI Taxonomy" id="1276259"/>
    <lineage>
        <taxon>Bacteria</taxon>
        <taxon>Bacillati</taxon>
        <taxon>Mycoplasmatota</taxon>
        <taxon>Mollicutes</taxon>
        <taxon>Entomoplasmatales</taxon>
        <taxon>Spiroplasmataceae</taxon>
        <taxon>Spiroplasma</taxon>
    </lineage>
</organism>
<accession>A0A345DQG6</accession>
<evidence type="ECO:0000313" key="2">
    <source>
        <dbReference type="EMBL" id="AXF96457.1"/>
    </source>
</evidence>
<dbReference type="KEGG" id="sphh:SDAV_001490"/>
<dbReference type="InterPro" id="IPR054816">
    <property type="entry name" value="Lipoprotein_mollicutes-type_CS"/>
</dbReference>
<proteinExistence type="predicted"/>
<evidence type="ECO:0000313" key="3">
    <source>
        <dbReference type="Proteomes" id="UP000253689"/>
    </source>
</evidence>
<protein>
    <recommendedName>
        <fullName evidence="4">Lipoprotein</fullName>
    </recommendedName>
</protein>
<reference evidence="3" key="1">
    <citation type="submission" date="2018-07" db="EMBL/GenBank/DDBJ databases">
        <title>Complete Genome Sequence of Spiroplasma phoeniceum.</title>
        <authorList>
            <person name="Davis R.E."/>
            <person name="Shao J.Y."/>
            <person name="Zhao Y."/>
            <person name="Silver A."/>
            <person name="Stump z."/>
            <person name="Gasparich G."/>
        </authorList>
    </citation>
    <scope>NUCLEOTIDE SEQUENCE [LARGE SCALE GENOMIC DNA]</scope>
    <source>
        <strain evidence="3">P40</strain>
    </source>
</reference>
<evidence type="ECO:0008006" key="4">
    <source>
        <dbReference type="Google" id="ProtNLM"/>
    </source>
</evidence>
<keyword evidence="1" id="KW-0732">Signal</keyword>
<gene>
    <name evidence="2" type="ORF">SDAV_001490</name>
</gene>
<dbReference type="RefSeq" id="WP_114565066.1">
    <property type="nucleotide sequence ID" value="NZ_CP031088.1"/>
</dbReference>